<sequence>MMRRGVATNTVLKGLPVICLWIGVSIAVTVTSTGPQAIQVVRGTNAYMECTYTLDDTDTGDLDIEWSIVNPNPTKPDTMILSYNGGQVFKFGSSERQARFSFANSDPSKGNASIQIVDVHMSDSGTYDCKVKKTPGLDARKVTVSVLVPPTIPKCWIEGNQEQGTTVILHCKSSEGSPPLTYSWQMQTGGPLPSTAILDPNGGTLLIKNLSSSFVGSYVCVAQNSLGKQQCVLELHDFKPGSRAGMIAGAVIGSILLFLLLLLLIWLLLCCCNKRRYEKEVANEIREDAVAPVSQNNTPRGSIRSSIQSILGYRSHAMINYNKVQKNESFNSENRSGISQSGSRRSQHPPVYNQLKVTDNSNNYDVSRDLSKRSQQVPEYSLSRMGAVPVMTFAHSREGYAV</sequence>
<keyword evidence="3" id="KW-0796">Tight junction</keyword>
<gene>
    <name evidence="9" type="primary">Cxadr_1</name>
    <name evidence="9" type="ORF">GTO96_0004779</name>
</gene>
<dbReference type="InterPro" id="IPR013783">
    <property type="entry name" value="Ig-like_fold"/>
</dbReference>
<dbReference type="AlphaFoldDB" id="A0A8X7XJS6"/>
<feature type="domain" description="Ig-like" evidence="8">
    <location>
        <begin position="150"/>
        <end position="225"/>
    </location>
</feature>
<comment type="caution">
    <text evidence="9">The sequence shown here is derived from an EMBL/GenBank/DDBJ whole genome shotgun (WGS) entry which is preliminary data.</text>
</comment>
<evidence type="ECO:0000256" key="6">
    <source>
        <dbReference type="SAM" id="MobiDB-lite"/>
    </source>
</evidence>
<protein>
    <submittedName>
        <fullName evidence="9">CXAR protein</fullName>
    </submittedName>
</protein>
<feature type="transmembrane region" description="Helical" evidence="7">
    <location>
        <begin position="246"/>
        <end position="269"/>
    </location>
</feature>
<feature type="domain" description="Ig-like" evidence="8">
    <location>
        <begin position="16"/>
        <end position="145"/>
    </location>
</feature>
<reference evidence="9 10" key="1">
    <citation type="journal article" date="2021" name="Cell">
        <title>Tracing the genetic footprints of vertebrate landing in non-teleost ray-finned fishes.</title>
        <authorList>
            <person name="Bi X."/>
            <person name="Wang K."/>
            <person name="Yang L."/>
            <person name="Pan H."/>
            <person name="Jiang H."/>
            <person name="Wei Q."/>
            <person name="Fang M."/>
            <person name="Yu H."/>
            <person name="Zhu C."/>
            <person name="Cai Y."/>
            <person name="He Y."/>
            <person name="Gan X."/>
            <person name="Zeng H."/>
            <person name="Yu D."/>
            <person name="Zhu Y."/>
            <person name="Jiang H."/>
            <person name="Qiu Q."/>
            <person name="Yang H."/>
            <person name="Zhang Y.E."/>
            <person name="Wang W."/>
            <person name="Zhu M."/>
            <person name="He S."/>
            <person name="Zhang G."/>
        </authorList>
    </citation>
    <scope>NUCLEOTIDE SEQUENCE [LARGE SCALE GENOMIC DNA]</scope>
    <source>
        <strain evidence="9">Bchr_013</strain>
    </source>
</reference>
<name>A0A8X7XJS6_POLSE</name>
<dbReference type="InterPro" id="IPR036179">
    <property type="entry name" value="Ig-like_dom_sf"/>
</dbReference>
<evidence type="ECO:0000259" key="8">
    <source>
        <dbReference type="PROSITE" id="PS50835"/>
    </source>
</evidence>
<dbReference type="PROSITE" id="PS50835">
    <property type="entry name" value="IG_LIKE"/>
    <property type="match status" value="2"/>
</dbReference>
<dbReference type="InterPro" id="IPR003598">
    <property type="entry name" value="Ig_sub2"/>
</dbReference>
<dbReference type="GO" id="GO:0005923">
    <property type="term" value="C:bicellular tight junction"/>
    <property type="evidence" value="ECO:0007669"/>
    <property type="project" value="UniProtKB-SubCell"/>
</dbReference>
<dbReference type="GO" id="GO:0005912">
    <property type="term" value="C:adherens junction"/>
    <property type="evidence" value="ECO:0007669"/>
    <property type="project" value="UniProtKB-SubCell"/>
</dbReference>
<dbReference type="Proteomes" id="UP000886611">
    <property type="component" value="Unassembled WGS sequence"/>
</dbReference>
<keyword evidence="7" id="KW-0812">Transmembrane</keyword>
<dbReference type="EMBL" id="JAATIS010000220">
    <property type="protein sequence ID" value="KAG2469461.1"/>
    <property type="molecule type" value="Genomic_DNA"/>
</dbReference>
<dbReference type="GO" id="GO:0016323">
    <property type="term" value="C:basolateral plasma membrane"/>
    <property type="evidence" value="ECO:0007669"/>
    <property type="project" value="UniProtKB-SubCell"/>
</dbReference>
<evidence type="ECO:0000313" key="10">
    <source>
        <dbReference type="Proteomes" id="UP000886611"/>
    </source>
</evidence>
<dbReference type="SMART" id="SM00409">
    <property type="entry name" value="IG"/>
    <property type="match status" value="2"/>
</dbReference>
<dbReference type="InterPro" id="IPR013106">
    <property type="entry name" value="Ig_V-set"/>
</dbReference>
<evidence type="ECO:0000256" key="2">
    <source>
        <dbReference type="ARBA" id="ARBA00004536"/>
    </source>
</evidence>
<dbReference type="Pfam" id="PF13927">
    <property type="entry name" value="Ig_3"/>
    <property type="match status" value="1"/>
</dbReference>
<feature type="region of interest" description="Disordered" evidence="6">
    <location>
        <begin position="328"/>
        <end position="378"/>
    </location>
</feature>
<evidence type="ECO:0000256" key="4">
    <source>
        <dbReference type="ARBA" id="ARBA00022949"/>
    </source>
</evidence>
<feature type="compositionally biased region" description="Polar residues" evidence="6">
    <location>
        <begin position="355"/>
        <end position="365"/>
    </location>
</feature>
<accession>A0A8X7XJS6</accession>
<feature type="compositionally biased region" description="Low complexity" evidence="6">
    <location>
        <begin position="335"/>
        <end position="344"/>
    </location>
</feature>
<evidence type="ECO:0000256" key="7">
    <source>
        <dbReference type="SAM" id="Phobius"/>
    </source>
</evidence>
<evidence type="ECO:0000256" key="5">
    <source>
        <dbReference type="ARBA" id="ARBA00023768"/>
    </source>
</evidence>
<organism evidence="9 10">
    <name type="scientific">Polypterus senegalus</name>
    <name type="common">Senegal bichir</name>
    <dbReference type="NCBI Taxonomy" id="55291"/>
    <lineage>
        <taxon>Eukaryota</taxon>
        <taxon>Metazoa</taxon>
        <taxon>Chordata</taxon>
        <taxon>Craniata</taxon>
        <taxon>Vertebrata</taxon>
        <taxon>Euteleostomi</taxon>
        <taxon>Actinopterygii</taxon>
        <taxon>Polypteriformes</taxon>
        <taxon>Polypteridae</taxon>
        <taxon>Polypterus</taxon>
    </lineage>
</organism>
<keyword evidence="7" id="KW-0472">Membrane</keyword>
<dbReference type="SMART" id="SM00408">
    <property type="entry name" value="IGc2"/>
    <property type="match status" value="2"/>
</dbReference>
<dbReference type="InterPro" id="IPR003599">
    <property type="entry name" value="Ig_sub"/>
</dbReference>
<dbReference type="Pfam" id="PF07686">
    <property type="entry name" value="V-set"/>
    <property type="match status" value="1"/>
</dbReference>
<evidence type="ECO:0000256" key="1">
    <source>
        <dbReference type="ARBA" id="ARBA00004435"/>
    </source>
</evidence>
<dbReference type="SUPFAM" id="SSF48726">
    <property type="entry name" value="Immunoglobulin"/>
    <property type="match status" value="2"/>
</dbReference>
<evidence type="ECO:0000313" key="9">
    <source>
        <dbReference type="EMBL" id="KAG2469461.1"/>
    </source>
</evidence>
<keyword evidence="10" id="KW-1185">Reference proteome</keyword>
<feature type="non-terminal residue" evidence="9">
    <location>
        <position position="402"/>
    </location>
</feature>
<dbReference type="InterPro" id="IPR052307">
    <property type="entry name" value="EJ_Adhesion_Regulator"/>
</dbReference>
<evidence type="ECO:0000256" key="3">
    <source>
        <dbReference type="ARBA" id="ARBA00022427"/>
    </source>
</evidence>
<dbReference type="PANTHER" id="PTHR44468">
    <property type="entry name" value="COXSACKIEVIRUS AND ADENOVIRUS RECEPTOR-RELATED"/>
    <property type="match status" value="1"/>
</dbReference>
<dbReference type="PANTHER" id="PTHR44468:SF2">
    <property type="entry name" value="V-SET AND IMMUNOGLOBULIN DOMAIN CONTAINING 8B ISOFORM X1"/>
    <property type="match status" value="1"/>
</dbReference>
<dbReference type="SMART" id="SM00406">
    <property type="entry name" value="IGv"/>
    <property type="match status" value="1"/>
</dbReference>
<dbReference type="InterPro" id="IPR007110">
    <property type="entry name" value="Ig-like_dom"/>
</dbReference>
<feature type="non-terminal residue" evidence="9">
    <location>
        <position position="1"/>
    </location>
</feature>
<proteinExistence type="predicted"/>
<comment type="subcellular location">
    <subcellularLocation>
        <location evidence="5">Basolateral cell membrane</location>
        <topology evidence="5">Single-pass type I membrane protein</topology>
    </subcellularLocation>
    <subcellularLocation>
        <location evidence="2">Cell junction</location>
        <location evidence="2">Adherens junction</location>
    </subcellularLocation>
    <subcellularLocation>
        <location evidence="1">Cell junction</location>
        <location evidence="1">Tight junction</location>
    </subcellularLocation>
</comment>
<keyword evidence="7" id="KW-1133">Transmembrane helix</keyword>
<dbReference type="Gene3D" id="2.60.40.10">
    <property type="entry name" value="Immunoglobulins"/>
    <property type="match status" value="2"/>
</dbReference>
<keyword evidence="4" id="KW-0965">Cell junction</keyword>